<dbReference type="PROSITE" id="PS00721">
    <property type="entry name" value="FTHFS_1"/>
    <property type="match status" value="1"/>
</dbReference>
<sequence length="538" mass="57645">MQLRDIYKVAEEAGIGEEYVIPYGKNKAKVDLGILDSLGERKGKLVLVTAITPTKAGEGKTTASIALAEGLGQMGKKALLCLREPSLGPVFGLKGGATGGGRVTVEPSMDINLHFNGDMHALTSSIDLIAAVIDNSIYQGNPLNIDPERIVWKRALDVNDRALRSIRVAEDDKKCEPHKASFVITVASELMAIFCLASGPEDFLKRLKRITVAFDKEGKPITIGDLKVSHAVMRLMKDAFNPNLVQTSEGNPVLIHGGPFANIAHGCNSLIATDLALRLSPLVITEAGFGADLGAEKFLDIVCQEGAIKPDMAVLVATIRALKMHGGVAFDDLSTPNVEALQRGMANLDKHYSNLASFGLPIVVAINHFQADSEEEIKALESHCEAKGYSFAFLDGYLRGGAGAVDLAKKVIYTLDNSHSSYAPLYRKESPVEEKIETICKKIYGADGVVYSPIAKEKLSQCASLGLSSAYVCMAKTPNSLSDDAKKLGVPKGFSINVRDVDFASGANFVIPLCGTIFTMPGLPKVPAAVKMEDEPWK</sequence>
<evidence type="ECO:0000313" key="7">
    <source>
        <dbReference type="EMBL" id="MBO8426636.1"/>
    </source>
</evidence>
<dbReference type="Gene3D" id="3.30.1510.10">
    <property type="entry name" value="Domain 2, N(10)-formyltetrahydrofolate synthetase"/>
    <property type="match status" value="1"/>
</dbReference>
<evidence type="ECO:0000256" key="1">
    <source>
        <dbReference type="ARBA" id="ARBA00004777"/>
    </source>
</evidence>
<keyword evidence="3 6" id="KW-0436">Ligase</keyword>
<name>A0A9D9GVG1_9FIRM</name>
<comment type="catalytic activity">
    <reaction evidence="6">
        <text>(6S)-5,6,7,8-tetrahydrofolate + formate + ATP = (6R)-10-formyltetrahydrofolate + ADP + phosphate</text>
        <dbReference type="Rhea" id="RHEA:20221"/>
        <dbReference type="ChEBI" id="CHEBI:15740"/>
        <dbReference type="ChEBI" id="CHEBI:30616"/>
        <dbReference type="ChEBI" id="CHEBI:43474"/>
        <dbReference type="ChEBI" id="CHEBI:57453"/>
        <dbReference type="ChEBI" id="CHEBI:195366"/>
        <dbReference type="ChEBI" id="CHEBI:456216"/>
        <dbReference type="EC" id="6.3.4.3"/>
    </reaction>
</comment>
<evidence type="ECO:0000256" key="3">
    <source>
        <dbReference type="ARBA" id="ARBA00022598"/>
    </source>
</evidence>
<keyword evidence="4 6" id="KW-0547">Nucleotide-binding</keyword>
<dbReference type="AlphaFoldDB" id="A0A9D9GVG1"/>
<dbReference type="PROSITE" id="PS00722">
    <property type="entry name" value="FTHFS_2"/>
    <property type="match status" value="1"/>
</dbReference>
<evidence type="ECO:0000256" key="2">
    <source>
        <dbReference type="ARBA" id="ARBA00022563"/>
    </source>
</evidence>
<dbReference type="EC" id="6.3.4.3" evidence="6"/>
<evidence type="ECO:0000256" key="6">
    <source>
        <dbReference type="HAMAP-Rule" id="MF_01543"/>
    </source>
</evidence>
<comment type="similarity">
    <text evidence="6">Belongs to the formate--tetrahydrofolate ligase family.</text>
</comment>
<dbReference type="InterPro" id="IPR020628">
    <property type="entry name" value="Formate_THF_ligase_CS"/>
</dbReference>
<proteinExistence type="inferred from homology"/>
<dbReference type="Pfam" id="PF01268">
    <property type="entry name" value="FTHFS"/>
    <property type="match status" value="1"/>
</dbReference>
<evidence type="ECO:0000313" key="8">
    <source>
        <dbReference type="Proteomes" id="UP000823634"/>
    </source>
</evidence>
<keyword evidence="2 6" id="KW-0554">One-carbon metabolism</keyword>
<dbReference type="GO" id="GO:0035999">
    <property type="term" value="P:tetrahydrofolate interconversion"/>
    <property type="evidence" value="ECO:0007669"/>
    <property type="project" value="UniProtKB-UniRule"/>
</dbReference>
<dbReference type="Gene3D" id="3.10.410.10">
    <property type="entry name" value="Formyltetrahydrofolate synthetase, domain 3"/>
    <property type="match status" value="1"/>
</dbReference>
<reference evidence="7" key="2">
    <citation type="journal article" date="2021" name="PeerJ">
        <title>Extensive microbial diversity within the chicken gut microbiome revealed by metagenomics and culture.</title>
        <authorList>
            <person name="Gilroy R."/>
            <person name="Ravi A."/>
            <person name="Getino M."/>
            <person name="Pursley I."/>
            <person name="Horton D.L."/>
            <person name="Alikhan N.F."/>
            <person name="Baker D."/>
            <person name="Gharbi K."/>
            <person name="Hall N."/>
            <person name="Watson M."/>
            <person name="Adriaenssens E.M."/>
            <person name="Foster-Nyarko E."/>
            <person name="Jarju S."/>
            <person name="Secka A."/>
            <person name="Antonio M."/>
            <person name="Oren A."/>
            <person name="Chaudhuri R.R."/>
            <person name="La Ragione R."/>
            <person name="Hildebrand F."/>
            <person name="Pallen M.J."/>
        </authorList>
    </citation>
    <scope>NUCLEOTIDE SEQUENCE</scope>
    <source>
        <strain evidence="7">17113</strain>
    </source>
</reference>
<reference evidence="7" key="1">
    <citation type="submission" date="2020-10" db="EMBL/GenBank/DDBJ databases">
        <authorList>
            <person name="Gilroy R."/>
        </authorList>
    </citation>
    <scope>NUCLEOTIDE SEQUENCE</scope>
    <source>
        <strain evidence="7">17113</strain>
    </source>
</reference>
<comment type="caution">
    <text evidence="7">The sequence shown here is derived from an EMBL/GenBank/DDBJ whole genome shotgun (WGS) entry which is preliminary data.</text>
</comment>
<protein>
    <recommendedName>
        <fullName evidence="6">Formate--tetrahydrofolate ligase</fullName>
        <ecNumber evidence="6">6.3.4.3</ecNumber>
    </recommendedName>
    <alternativeName>
        <fullName evidence="6">Formyltetrahydrofolate synthetase</fullName>
        <shortName evidence="6">FHS</shortName>
        <shortName evidence="6">FTHFS</shortName>
    </alternativeName>
</protein>
<dbReference type="GO" id="GO:0004329">
    <property type="term" value="F:formate-tetrahydrofolate ligase activity"/>
    <property type="evidence" value="ECO:0007669"/>
    <property type="project" value="UniProtKB-UniRule"/>
</dbReference>
<keyword evidence="5 6" id="KW-0067">ATP-binding</keyword>
<evidence type="ECO:0000256" key="4">
    <source>
        <dbReference type="ARBA" id="ARBA00022741"/>
    </source>
</evidence>
<gene>
    <name evidence="6" type="primary">fhs</name>
    <name evidence="7" type="ORF">IAC61_04885</name>
</gene>
<dbReference type="InterPro" id="IPR000559">
    <property type="entry name" value="Formate_THF_ligase"/>
</dbReference>
<dbReference type="Proteomes" id="UP000823634">
    <property type="component" value="Unassembled WGS sequence"/>
</dbReference>
<dbReference type="HAMAP" id="MF_01543">
    <property type="entry name" value="FTHFS"/>
    <property type="match status" value="1"/>
</dbReference>
<dbReference type="GO" id="GO:0005524">
    <property type="term" value="F:ATP binding"/>
    <property type="evidence" value="ECO:0007669"/>
    <property type="project" value="UniProtKB-UniRule"/>
</dbReference>
<dbReference type="NCBIfam" id="NF010030">
    <property type="entry name" value="PRK13505.1"/>
    <property type="match status" value="1"/>
</dbReference>
<organism evidence="7 8">
    <name type="scientific">Candidatus Alloenteromonas pullistercoris</name>
    <dbReference type="NCBI Taxonomy" id="2840785"/>
    <lineage>
        <taxon>Bacteria</taxon>
        <taxon>Bacillati</taxon>
        <taxon>Bacillota</taxon>
        <taxon>Bacillota incertae sedis</taxon>
        <taxon>Candidatus Alloenteromonas</taxon>
    </lineage>
</organism>
<dbReference type="Gene3D" id="3.40.50.300">
    <property type="entry name" value="P-loop containing nucleotide triphosphate hydrolases"/>
    <property type="match status" value="1"/>
</dbReference>
<dbReference type="EMBL" id="JADINA010000032">
    <property type="protein sequence ID" value="MBO8426636.1"/>
    <property type="molecule type" value="Genomic_DNA"/>
</dbReference>
<feature type="binding site" evidence="6">
    <location>
        <begin position="54"/>
        <end position="61"/>
    </location>
    <ligand>
        <name>ATP</name>
        <dbReference type="ChEBI" id="CHEBI:30616"/>
    </ligand>
</feature>
<dbReference type="SUPFAM" id="SSF52540">
    <property type="entry name" value="P-loop containing nucleoside triphosphate hydrolases"/>
    <property type="match status" value="1"/>
</dbReference>
<comment type="pathway">
    <text evidence="1 6">One-carbon metabolism; tetrahydrofolate interconversion.</text>
</comment>
<accession>A0A9D9GVG1</accession>
<evidence type="ECO:0000256" key="5">
    <source>
        <dbReference type="ARBA" id="ARBA00022840"/>
    </source>
</evidence>
<dbReference type="InterPro" id="IPR027417">
    <property type="entry name" value="P-loop_NTPase"/>
</dbReference>